<reference evidence="1" key="1">
    <citation type="journal article" date="2004" name="Nature">
        <title>Genome duplication in the teleost fish Tetraodon nigroviridis reveals the early vertebrate proto-karyotype.</title>
        <authorList>
            <person name="Jaillon O."/>
            <person name="Aury J.-M."/>
            <person name="Brunet F."/>
            <person name="Petit J.-L."/>
            <person name="Stange-Thomann N."/>
            <person name="Mauceli E."/>
            <person name="Bouneau L."/>
            <person name="Fischer C."/>
            <person name="Ozouf-Costaz C."/>
            <person name="Bernot A."/>
            <person name="Nicaud S."/>
            <person name="Jaffe D."/>
            <person name="Fisher S."/>
            <person name="Lutfalla G."/>
            <person name="Dossat C."/>
            <person name="Segurens B."/>
            <person name="Dasilva C."/>
            <person name="Salanoubat M."/>
            <person name="Levy M."/>
            <person name="Boudet N."/>
            <person name="Castellano S."/>
            <person name="Anthouard V."/>
            <person name="Jubin C."/>
            <person name="Castelli V."/>
            <person name="Katinka M."/>
            <person name="Vacherie B."/>
            <person name="Biemont C."/>
            <person name="Skalli Z."/>
            <person name="Cattolico L."/>
            <person name="Poulain J."/>
            <person name="De Berardinis V."/>
            <person name="Cruaud C."/>
            <person name="Duprat S."/>
            <person name="Brottier P."/>
            <person name="Coutanceau J.-P."/>
            <person name="Gouzy J."/>
            <person name="Parra G."/>
            <person name="Lardier G."/>
            <person name="Chapple C."/>
            <person name="McKernan K.J."/>
            <person name="McEwan P."/>
            <person name="Bosak S."/>
            <person name="Kellis M."/>
            <person name="Volff J.-N."/>
            <person name="Guigo R."/>
            <person name="Zody M.C."/>
            <person name="Mesirov J."/>
            <person name="Lindblad-Toh K."/>
            <person name="Birren B."/>
            <person name="Nusbaum C."/>
            <person name="Kahn D."/>
            <person name="Robinson-Rechavi M."/>
            <person name="Laudet V."/>
            <person name="Schachter V."/>
            <person name="Quetier F."/>
            <person name="Saurin W."/>
            <person name="Scarpelli C."/>
            <person name="Wincker P."/>
            <person name="Lander E.S."/>
            <person name="Weissenbach J."/>
            <person name="Roest Crollius H."/>
        </authorList>
    </citation>
    <scope>NUCLEOTIDE SEQUENCE [LARGE SCALE GENOMIC DNA]</scope>
</reference>
<feature type="non-terminal residue" evidence="1">
    <location>
        <position position="1"/>
    </location>
</feature>
<dbReference type="PANTHER" id="PTHR32387:SF0">
    <property type="entry name" value="PROTEIN NO VEIN"/>
    <property type="match status" value="1"/>
</dbReference>
<accession>Q4T566</accession>
<comment type="caution">
    <text evidence="1">The sequence shown here is derived from an EMBL/GenBank/DDBJ whole genome shotgun (WGS) entry which is preliminary data.</text>
</comment>
<sequence length="911" mass="104076">SEKRLVKMSRKDLTNNILEVEHTDGTERWLVVKTTLHPKKMEGYIDWPGCWFATSERLSMATAERESVLQSLRELPIIPLADGRVVALGEEGVFFPMETQTKKSKDLIQTGSLAALYKDISVVEPSLLSCLEPLESQQVLKLLRMLGVHELEPQQLLDQHIYPTIQSNKWKSKPESVVVSYLVFIKQHSTSSHDYANADLPVLTNRGLLCPTEEKVHFSVDYDNIDLPERLPGHDWILVSSCYVKTDGDVAGWRELLSRLGVRDGLIIRKERVALTAEELVRALHMCFSAVCRLHKNAITCYQMNQGKGCELDDYPCEEFHALATAQLPDSVLLQQRLTLLEMLANNWDTGHRYSQYLRAQLVDGDGREVRSTRSSFHHYMCSLEWVPAFRPLEGERQERKYLRPTSVYLSSPEVNSLLGTHVCYAEITPSDFSRAIGMRHNISVEAMINYLKEWCIKPGEKQEPGQPDDDLEGAEFTSTVQHIHNVYNYLSQNCPQGSLRELFQHSPAVFIEFNRRDGSWCSGRFYHLKEVCWSDPTGMFQRYRQLTHAANGTVQEPKILAPFYNPLEGMGAFFLNLLNVDHSPNMNQYVGLLELVCASSSIPTAEMLQDVSVLYARLAKKCIDRRTGEQENNNPQILNSGFCSTLKGMVSDMKVFPTKDNWVSLARKPIIPDNKELEKVFKHRDICLLNLPPPEKKASQRSRSGNIVLREAEPSFNERDRALFLKICGVRQLSECVRVEPQTESLRPCPSMQALVRTVVPYIQRFLYHHDELSGVYSELVQSNIREKIKQLYFGQVGKLYIRYELLDSELVEVQDVNCLLKDGKELYIQKDHLNTKLDICRELVKLFCTESSHRNELMPFLSSLVVSLDVSDMQSLQINHISRSISQPQPKISLSFCLISHTLGLSYES</sequence>
<dbReference type="EMBL" id="CAAE01009380">
    <property type="protein sequence ID" value="CAF91966.1"/>
    <property type="molecule type" value="Genomic_DNA"/>
</dbReference>
<dbReference type="PANTHER" id="PTHR32387">
    <property type="entry name" value="WU:FJ29H11"/>
    <property type="match status" value="1"/>
</dbReference>
<gene>
    <name evidence="1" type="ORF">GSTENG00006966001</name>
</gene>
<dbReference type="InterPro" id="IPR052957">
    <property type="entry name" value="Auxin_embryo_med"/>
</dbReference>
<organism evidence="1">
    <name type="scientific">Tetraodon nigroviridis</name>
    <name type="common">Spotted green pufferfish</name>
    <name type="synonym">Chelonodon nigroviridis</name>
    <dbReference type="NCBI Taxonomy" id="99883"/>
    <lineage>
        <taxon>Eukaryota</taxon>
        <taxon>Metazoa</taxon>
        <taxon>Chordata</taxon>
        <taxon>Craniata</taxon>
        <taxon>Vertebrata</taxon>
        <taxon>Euteleostomi</taxon>
        <taxon>Actinopterygii</taxon>
        <taxon>Neopterygii</taxon>
        <taxon>Teleostei</taxon>
        <taxon>Neoteleostei</taxon>
        <taxon>Acanthomorphata</taxon>
        <taxon>Eupercaria</taxon>
        <taxon>Tetraodontiformes</taxon>
        <taxon>Tetradontoidea</taxon>
        <taxon>Tetraodontidae</taxon>
        <taxon>Tetraodon</taxon>
    </lineage>
</organism>
<dbReference type="OrthoDB" id="1262810at2759"/>
<name>Q4T566_TETNG</name>
<dbReference type="KEGG" id="tng:GSTEN00006966G001"/>
<dbReference type="AlphaFoldDB" id="Q4T566"/>
<evidence type="ECO:0000313" key="1">
    <source>
        <dbReference type="EMBL" id="CAF91966.1"/>
    </source>
</evidence>
<reference evidence="1" key="2">
    <citation type="submission" date="2004-02" db="EMBL/GenBank/DDBJ databases">
        <authorList>
            <consortium name="Genoscope"/>
            <consortium name="Whitehead Institute Centre for Genome Research"/>
        </authorList>
    </citation>
    <scope>NUCLEOTIDE SEQUENCE</scope>
</reference>
<protein>
    <submittedName>
        <fullName evidence="1">(spotted green pufferfish) hypothetical protein</fullName>
    </submittedName>
</protein>
<proteinExistence type="predicted"/>